<dbReference type="Proteomes" id="UP000440578">
    <property type="component" value="Unassembled WGS sequence"/>
</dbReference>
<evidence type="ECO:0000313" key="3">
    <source>
        <dbReference type="EMBL" id="KAF0291170.1"/>
    </source>
</evidence>
<comment type="caution">
    <text evidence="4">The sequence shown here is derived from an EMBL/GenBank/DDBJ whole genome shotgun (WGS) entry which is preliminary data.</text>
</comment>
<dbReference type="EMBL" id="VIIS01001902">
    <property type="protein sequence ID" value="KAF0291170.1"/>
    <property type="molecule type" value="Genomic_DNA"/>
</dbReference>
<accession>A0A6A4VED8</accession>
<reference evidence="4 6" key="1">
    <citation type="submission" date="2019-07" db="EMBL/GenBank/DDBJ databases">
        <title>Draft genome assembly of a fouling barnacle, Amphibalanus amphitrite (Darwin, 1854): The first reference genome for Thecostraca.</title>
        <authorList>
            <person name="Kim W."/>
        </authorList>
    </citation>
    <scope>NUCLEOTIDE SEQUENCE [LARGE SCALE GENOMIC DNA]</scope>
    <source>
        <strain evidence="4">SNU_AA5</strain>
        <tissue evidence="4">Soma without cirri and trophi</tissue>
    </source>
</reference>
<dbReference type="EMBL" id="VIIS01001875">
    <property type="protein sequence ID" value="KAF0291489.1"/>
    <property type="molecule type" value="Genomic_DNA"/>
</dbReference>
<name>A0A6A4VED8_AMPAM</name>
<proteinExistence type="predicted"/>
<evidence type="ECO:0000313" key="5">
    <source>
        <dbReference type="EMBL" id="KAF0301010.1"/>
    </source>
</evidence>
<dbReference type="OrthoDB" id="10539373at2759"/>
<feature type="signal peptide" evidence="2">
    <location>
        <begin position="1"/>
        <end position="21"/>
    </location>
</feature>
<organism evidence="4 6">
    <name type="scientific">Amphibalanus amphitrite</name>
    <name type="common">Striped barnacle</name>
    <name type="synonym">Balanus amphitrite</name>
    <dbReference type="NCBI Taxonomy" id="1232801"/>
    <lineage>
        <taxon>Eukaryota</taxon>
        <taxon>Metazoa</taxon>
        <taxon>Ecdysozoa</taxon>
        <taxon>Arthropoda</taxon>
        <taxon>Crustacea</taxon>
        <taxon>Multicrustacea</taxon>
        <taxon>Cirripedia</taxon>
        <taxon>Thoracica</taxon>
        <taxon>Thoracicalcarea</taxon>
        <taxon>Balanomorpha</taxon>
        <taxon>Balanoidea</taxon>
        <taxon>Balanidae</taxon>
        <taxon>Amphibalaninae</taxon>
        <taxon>Amphibalanus</taxon>
    </lineage>
</organism>
<sequence length="140" mass="15768">MRLPLLALLALLSVLSLAAWGAAWPRTSLATELRHRLDTRGSFMRLGRGDDGLGEPESVDEQRAESEPESADPLGDSESALDDAERREFARLTRPSFVRLGRMWLPRGSRASSIRLGRRSGDTNFPTSYKRYRIRLKRSV</sequence>
<gene>
    <name evidence="4" type="ORF">FJT64_001089</name>
    <name evidence="3" type="ORF">FJT64_010666</name>
    <name evidence="5" type="ORF">FJT64_026617</name>
</gene>
<feature type="region of interest" description="Disordered" evidence="1">
    <location>
        <begin position="43"/>
        <end position="85"/>
    </location>
</feature>
<evidence type="ECO:0000313" key="6">
    <source>
        <dbReference type="Proteomes" id="UP000440578"/>
    </source>
</evidence>
<evidence type="ECO:0000256" key="1">
    <source>
        <dbReference type="SAM" id="MobiDB-lite"/>
    </source>
</evidence>
<dbReference type="EMBL" id="VIIS01001206">
    <property type="protein sequence ID" value="KAF0301010.1"/>
    <property type="molecule type" value="Genomic_DNA"/>
</dbReference>
<dbReference type="AlphaFoldDB" id="A0A6A4VED8"/>
<keyword evidence="2" id="KW-0732">Signal</keyword>
<keyword evidence="6" id="KW-1185">Reference proteome</keyword>
<evidence type="ECO:0000313" key="4">
    <source>
        <dbReference type="EMBL" id="KAF0291489.1"/>
    </source>
</evidence>
<protein>
    <submittedName>
        <fullName evidence="4">Uncharacterized protein</fullName>
    </submittedName>
</protein>
<feature type="chain" id="PRO_5033526055" evidence="2">
    <location>
        <begin position="22"/>
        <end position="140"/>
    </location>
</feature>
<evidence type="ECO:0000256" key="2">
    <source>
        <dbReference type="SAM" id="SignalP"/>
    </source>
</evidence>